<feature type="compositionally biased region" description="Low complexity" evidence="22">
    <location>
        <begin position="882"/>
        <end position="894"/>
    </location>
</feature>
<dbReference type="Pfam" id="PF00136">
    <property type="entry name" value="DNA_pol_B"/>
    <property type="match status" value="1"/>
</dbReference>
<dbReference type="SUPFAM" id="SSF53098">
    <property type="entry name" value="Ribonuclease H-like"/>
    <property type="match status" value="1"/>
</dbReference>
<dbReference type="OMA" id="GRNKMGF"/>
<evidence type="ECO:0000256" key="7">
    <source>
        <dbReference type="ARBA" id="ARBA00022679"/>
    </source>
</evidence>
<dbReference type="InterPro" id="IPR006172">
    <property type="entry name" value="DNA-dir_DNA_pol_B"/>
</dbReference>
<dbReference type="FunCoup" id="A0A0L0H612">
    <property type="interactions" value="343"/>
</dbReference>
<comment type="catalytic activity">
    <reaction evidence="20">
        <text>DNA(n) + a 2'-deoxyribonucleoside 5'-triphosphate = DNA(n+1) + diphosphate</text>
        <dbReference type="Rhea" id="RHEA:22508"/>
        <dbReference type="Rhea" id="RHEA-COMP:17339"/>
        <dbReference type="Rhea" id="RHEA-COMP:17340"/>
        <dbReference type="ChEBI" id="CHEBI:33019"/>
        <dbReference type="ChEBI" id="CHEBI:61560"/>
        <dbReference type="ChEBI" id="CHEBI:173112"/>
        <dbReference type="EC" id="2.7.7.7"/>
    </reaction>
</comment>
<dbReference type="GO" id="GO:0000166">
    <property type="term" value="F:nucleotide binding"/>
    <property type="evidence" value="ECO:0007669"/>
    <property type="project" value="InterPro"/>
</dbReference>
<keyword evidence="14" id="KW-0239">DNA-directed DNA polymerase</keyword>
<dbReference type="Pfam" id="PF03104">
    <property type="entry name" value="DNA_pol_B_exo1"/>
    <property type="match status" value="1"/>
</dbReference>
<dbReference type="GeneID" id="27691041"/>
<feature type="compositionally biased region" description="Basic and acidic residues" evidence="22">
    <location>
        <begin position="640"/>
        <end position="649"/>
    </location>
</feature>
<organism evidence="28 29">
    <name type="scientific">Spizellomyces punctatus (strain DAOM BR117)</name>
    <dbReference type="NCBI Taxonomy" id="645134"/>
    <lineage>
        <taxon>Eukaryota</taxon>
        <taxon>Fungi</taxon>
        <taxon>Fungi incertae sedis</taxon>
        <taxon>Chytridiomycota</taxon>
        <taxon>Chytridiomycota incertae sedis</taxon>
        <taxon>Chytridiomycetes</taxon>
        <taxon>Spizellomycetales</taxon>
        <taxon>Spizellomycetaceae</taxon>
        <taxon>Spizellomyces</taxon>
    </lineage>
</organism>
<dbReference type="InterPro" id="IPR056447">
    <property type="entry name" value="REV3_N"/>
</dbReference>
<dbReference type="RefSeq" id="XP_016604682.1">
    <property type="nucleotide sequence ID" value="XM_016756005.1"/>
</dbReference>
<evidence type="ECO:0000256" key="2">
    <source>
        <dbReference type="ARBA" id="ARBA00004123"/>
    </source>
</evidence>
<dbReference type="OrthoDB" id="2414538at2759"/>
<feature type="domain" description="DNA-directed DNA polymerase family B multifunctional" evidence="23">
    <location>
        <begin position="1593"/>
        <end position="2041"/>
    </location>
</feature>
<keyword evidence="9" id="KW-0235">DNA replication</keyword>
<dbReference type="InterPro" id="IPR017964">
    <property type="entry name" value="DNA-dir_DNA_pol_B_CS"/>
</dbReference>
<evidence type="ECO:0000256" key="18">
    <source>
        <dbReference type="ARBA" id="ARBA00023204"/>
    </source>
</evidence>
<dbReference type="InterPro" id="IPR006134">
    <property type="entry name" value="DNA-dir_DNA_pol_B_multi_dom"/>
</dbReference>
<feature type="compositionally biased region" description="Basic and acidic residues" evidence="22">
    <location>
        <begin position="746"/>
        <end position="759"/>
    </location>
</feature>
<keyword evidence="8" id="KW-0548">Nucleotidyltransferase</keyword>
<reference evidence="28 29" key="1">
    <citation type="submission" date="2009-08" db="EMBL/GenBank/DDBJ databases">
        <title>The Genome Sequence of Spizellomyces punctatus strain DAOM BR117.</title>
        <authorList>
            <consortium name="The Broad Institute Genome Sequencing Platform"/>
            <person name="Russ C."/>
            <person name="Cuomo C."/>
            <person name="Shea T."/>
            <person name="Young S.K."/>
            <person name="Zeng Q."/>
            <person name="Koehrsen M."/>
            <person name="Haas B."/>
            <person name="Borodovsky M."/>
            <person name="Guigo R."/>
            <person name="Alvarado L."/>
            <person name="Berlin A."/>
            <person name="Bochicchio J."/>
            <person name="Borenstein D."/>
            <person name="Chapman S."/>
            <person name="Chen Z."/>
            <person name="Engels R."/>
            <person name="Freedman E."/>
            <person name="Gellesch M."/>
            <person name="Goldberg J."/>
            <person name="Griggs A."/>
            <person name="Gujja S."/>
            <person name="Heiman D."/>
            <person name="Hepburn T."/>
            <person name="Howarth C."/>
            <person name="Jen D."/>
            <person name="Larson L."/>
            <person name="Lewis B."/>
            <person name="Mehta T."/>
            <person name="Park D."/>
            <person name="Pearson M."/>
            <person name="Roberts A."/>
            <person name="Saif S."/>
            <person name="Shenoy N."/>
            <person name="Sisk P."/>
            <person name="Stolte C."/>
            <person name="Sykes S."/>
            <person name="Thomson T."/>
            <person name="Walk T."/>
            <person name="White J."/>
            <person name="Yandava C."/>
            <person name="Burger G."/>
            <person name="Gray M.W."/>
            <person name="Holland P.W.H."/>
            <person name="King N."/>
            <person name="Lang F.B.F."/>
            <person name="Roger A.J."/>
            <person name="Ruiz-Trillo I."/>
            <person name="Lander E."/>
            <person name="Nusbaum C."/>
        </authorList>
    </citation>
    <scope>NUCLEOTIDE SEQUENCE [LARGE SCALE GENOMIC DNA]</scope>
    <source>
        <strain evidence="28 29">DAOM BR117</strain>
    </source>
</reference>
<feature type="compositionally biased region" description="Polar residues" evidence="22">
    <location>
        <begin position="1067"/>
        <end position="1076"/>
    </location>
</feature>
<evidence type="ECO:0000256" key="22">
    <source>
        <dbReference type="SAM" id="MobiDB-lite"/>
    </source>
</evidence>
<keyword evidence="15" id="KW-0408">Iron</keyword>
<comment type="subcellular location">
    <subcellularLocation>
        <location evidence="2">Nucleus</location>
    </subcellularLocation>
</comment>
<name>A0A0L0H612_SPIPD</name>
<dbReference type="GO" id="GO:0016035">
    <property type="term" value="C:zeta DNA polymerase complex"/>
    <property type="evidence" value="ECO:0007669"/>
    <property type="project" value="InterPro"/>
</dbReference>
<dbReference type="InterPro" id="IPR043502">
    <property type="entry name" value="DNA/RNA_pol_sf"/>
</dbReference>
<feature type="domain" description="DNA-directed DNA polymerase family B exonuclease" evidence="24">
    <location>
        <begin position="1339"/>
        <end position="1527"/>
    </location>
</feature>
<keyword evidence="12" id="KW-0863">Zinc-finger</keyword>
<dbReference type="Gene3D" id="1.10.132.60">
    <property type="entry name" value="DNA polymerase family B, C-terminal domain"/>
    <property type="match status" value="1"/>
</dbReference>
<comment type="cofactor">
    <cofactor evidence="1">
        <name>[4Fe-4S] cluster</name>
        <dbReference type="ChEBI" id="CHEBI:49883"/>
    </cofactor>
</comment>
<feature type="region of interest" description="Disordered" evidence="22">
    <location>
        <begin position="799"/>
        <end position="825"/>
    </location>
</feature>
<dbReference type="Gene3D" id="3.30.420.10">
    <property type="entry name" value="Ribonuclease H-like superfamily/Ribonuclease H"/>
    <property type="match status" value="1"/>
</dbReference>
<evidence type="ECO:0000259" key="25">
    <source>
        <dbReference type="Pfam" id="PF14260"/>
    </source>
</evidence>
<dbReference type="GO" id="GO:0003887">
    <property type="term" value="F:DNA-directed DNA polymerase activity"/>
    <property type="evidence" value="ECO:0007669"/>
    <property type="project" value="UniProtKB-KW"/>
</dbReference>
<dbReference type="PROSITE" id="PS00116">
    <property type="entry name" value="DNA_POLYMERASE_B"/>
    <property type="match status" value="1"/>
</dbReference>
<evidence type="ECO:0000256" key="16">
    <source>
        <dbReference type="ARBA" id="ARBA00023014"/>
    </source>
</evidence>
<feature type="domain" description="DNA polymerase zeta catalytic subunit N-terminal" evidence="27">
    <location>
        <begin position="18"/>
        <end position="73"/>
    </location>
</feature>
<dbReference type="SUPFAM" id="SSF56672">
    <property type="entry name" value="DNA/RNA polymerases"/>
    <property type="match status" value="1"/>
</dbReference>
<protein>
    <recommendedName>
        <fullName evidence="5">DNA polymerase zeta catalytic subunit</fullName>
        <ecNumber evidence="4">2.7.7.7</ecNumber>
    </recommendedName>
</protein>
<evidence type="ECO:0000256" key="1">
    <source>
        <dbReference type="ARBA" id="ARBA00001966"/>
    </source>
</evidence>
<keyword evidence="7" id="KW-0808">Transferase</keyword>
<keyword evidence="18" id="KW-0234">DNA repair</keyword>
<dbReference type="PRINTS" id="PR00106">
    <property type="entry name" value="DNAPOLB"/>
</dbReference>
<evidence type="ECO:0000256" key="9">
    <source>
        <dbReference type="ARBA" id="ARBA00022705"/>
    </source>
</evidence>
<feature type="compositionally biased region" description="Polar residues" evidence="22">
    <location>
        <begin position="402"/>
        <end position="414"/>
    </location>
</feature>
<dbReference type="GO" id="GO:0051539">
    <property type="term" value="F:4 iron, 4 sulfur cluster binding"/>
    <property type="evidence" value="ECO:0007669"/>
    <property type="project" value="UniProtKB-KW"/>
</dbReference>
<evidence type="ECO:0000256" key="19">
    <source>
        <dbReference type="ARBA" id="ARBA00023242"/>
    </source>
</evidence>
<feature type="domain" description="DNA polymerase delta/zeta catalytic subunit N-terminal" evidence="26">
    <location>
        <begin position="74"/>
        <end position="157"/>
    </location>
</feature>
<dbReference type="Pfam" id="PF14260">
    <property type="entry name" value="zf-C4pol"/>
    <property type="match status" value="1"/>
</dbReference>
<evidence type="ECO:0000259" key="26">
    <source>
        <dbReference type="Pfam" id="PF24055"/>
    </source>
</evidence>
<dbReference type="Proteomes" id="UP000053201">
    <property type="component" value="Unassembled WGS sequence"/>
</dbReference>
<dbReference type="eggNOG" id="KOG0968">
    <property type="taxonomic scope" value="Eukaryota"/>
</dbReference>
<dbReference type="Pfam" id="PF24055">
    <property type="entry name" value="POL3_N"/>
    <property type="match status" value="1"/>
</dbReference>
<dbReference type="CDD" id="cd05534">
    <property type="entry name" value="POLBc_zeta"/>
    <property type="match status" value="1"/>
</dbReference>
<dbReference type="Pfam" id="PF24065">
    <property type="entry name" value="REV3_N"/>
    <property type="match status" value="1"/>
</dbReference>
<evidence type="ECO:0000256" key="13">
    <source>
        <dbReference type="ARBA" id="ARBA00022833"/>
    </source>
</evidence>
<evidence type="ECO:0000313" key="29">
    <source>
        <dbReference type="Proteomes" id="UP000053201"/>
    </source>
</evidence>
<comment type="subunit">
    <text evidence="21">Forms DNA polymerase zeta with REV7.</text>
</comment>
<dbReference type="GO" id="GO:0042276">
    <property type="term" value="P:error-prone translesion synthesis"/>
    <property type="evidence" value="ECO:0007669"/>
    <property type="project" value="TreeGrafter"/>
</dbReference>
<dbReference type="GO" id="GO:0003677">
    <property type="term" value="F:DNA binding"/>
    <property type="evidence" value="ECO:0007669"/>
    <property type="project" value="UniProtKB-KW"/>
</dbReference>
<dbReference type="InterPro" id="IPR023211">
    <property type="entry name" value="DNA_pol_palm_dom_sf"/>
</dbReference>
<dbReference type="FunFam" id="3.30.342.10:FF:000018">
    <property type="entry name" value="DNA polymerase"/>
    <property type="match status" value="1"/>
</dbReference>
<dbReference type="EMBL" id="KQ257467">
    <property type="protein sequence ID" value="KNC96642.1"/>
    <property type="molecule type" value="Genomic_DNA"/>
</dbReference>
<dbReference type="GO" id="GO:0006260">
    <property type="term" value="P:DNA replication"/>
    <property type="evidence" value="ECO:0007669"/>
    <property type="project" value="UniProtKB-KW"/>
</dbReference>
<dbReference type="PANTHER" id="PTHR45812:SF1">
    <property type="entry name" value="DNA POLYMERASE ZETA CATALYTIC SUBUNIT"/>
    <property type="match status" value="1"/>
</dbReference>
<keyword evidence="29" id="KW-1185">Reference proteome</keyword>
<evidence type="ECO:0000256" key="4">
    <source>
        <dbReference type="ARBA" id="ARBA00012417"/>
    </source>
</evidence>
<dbReference type="PANTHER" id="PTHR45812">
    <property type="entry name" value="DNA POLYMERASE ZETA CATALYTIC SUBUNIT"/>
    <property type="match status" value="1"/>
</dbReference>
<evidence type="ECO:0000256" key="15">
    <source>
        <dbReference type="ARBA" id="ARBA00023004"/>
    </source>
</evidence>
<evidence type="ECO:0000256" key="3">
    <source>
        <dbReference type="ARBA" id="ARBA00005755"/>
    </source>
</evidence>
<dbReference type="GO" id="GO:0000724">
    <property type="term" value="P:double-strand break repair via homologous recombination"/>
    <property type="evidence" value="ECO:0007669"/>
    <property type="project" value="TreeGrafter"/>
</dbReference>
<feature type="compositionally biased region" description="Basic and acidic residues" evidence="22">
    <location>
        <begin position="386"/>
        <end position="401"/>
    </location>
</feature>
<dbReference type="FunFam" id="3.30.420.10:FF:000024">
    <property type="entry name" value="DNA polymerase zeta catalytic subunit"/>
    <property type="match status" value="1"/>
</dbReference>
<feature type="compositionally biased region" description="Polar residues" evidence="22">
    <location>
        <begin position="669"/>
        <end position="683"/>
    </location>
</feature>
<evidence type="ECO:0000256" key="10">
    <source>
        <dbReference type="ARBA" id="ARBA00022723"/>
    </source>
</evidence>
<dbReference type="InterPro" id="IPR042087">
    <property type="entry name" value="DNA_pol_B_thumb"/>
</dbReference>
<dbReference type="InterPro" id="IPR025687">
    <property type="entry name" value="Znf-C4pol"/>
</dbReference>
<feature type="compositionally biased region" description="Polar residues" evidence="22">
    <location>
        <begin position="514"/>
        <end position="554"/>
    </location>
</feature>
<dbReference type="Gene3D" id="3.30.342.10">
    <property type="entry name" value="DNA Polymerase, chain B, domain 1"/>
    <property type="match status" value="1"/>
</dbReference>
<evidence type="ECO:0000256" key="8">
    <source>
        <dbReference type="ARBA" id="ARBA00022695"/>
    </source>
</evidence>
<dbReference type="VEuPathDB" id="FungiDB:SPPG_07855"/>
<feature type="region of interest" description="Disordered" evidence="22">
    <location>
        <begin position="882"/>
        <end position="912"/>
    </location>
</feature>
<feature type="region of interest" description="Disordered" evidence="22">
    <location>
        <begin position="997"/>
        <end position="1027"/>
    </location>
</feature>
<dbReference type="InterPro" id="IPR006133">
    <property type="entry name" value="DNA-dir_DNA_pol_B_exonuc"/>
</dbReference>
<keyword evidence="16" id="KW-0411">Iron-sulfur</keyword>
<dbReference type="Gene3D" id="3.90.1600.10">
    <property type="entry name" value="Palm domain of DNA polymerase"/>
    <property type="match status" value="1"/>
</dbReference>
<dbReference type="GO" id="GO:0008270">
    <property type="term" value="F:zinc ion binding"/>
    <property type="evidence" value="ECO:0007669"/>
    <property type="project" value="UniProtKB-KW"/>
</dbReference>
<dbReference type="InterPro" id="IPR036397">
    <property type="entry name" value="RNaseH_sf"/>
</dbReference>
<evidence type="ECO:0000256" key="11">
    <source>
        <dbReference type="ARBA" id="ARBA00022763"/>
    </source>
</evidence>
<evidence type="ECO:0000256" key="5">
    <source>
        <dbReference type="ARBA" id="ARBA00021589"/>
    </source>
</evidence>
<evidence type="ECO:0000256" key="6">
    <source>
        <dbReference type="ARBA" id="ARBA00022485"/>
    </source>
</evidence>
<feature type="compositionally biased region" description="Basic and acidic residues" evidence="22">
    <location>
        <begin position="896"/>
        <end position="909"/>
    </location>
</feature>
<evidence type="ECO:0000259" key="24">
    <source>
        <dbReference type="Pfam" id="PF03104"/>
    </source>
</evidence>
<evidence type="ECO:0000256" key="12">
    <source>
        <dbReference type="ARBA" id="ARBA00022771"/>
    </source>
</evidence>
<evidence type="ECO:0000313" key="28">
    <source>
        <dbReference type="EMBL" id="KNC96642.1"/>
    </source>
</evidence>
<sequence>MEPLHRAEDNARPLEPLISIRIITLDHYLAYPNPLTDHCATQFSAPGAKGFKVPIIRIFGVTENGQKACVHVHQAYPYIYIPYDGPLDPQGVRLYIHKLGTSLNHATALALGQNQRNTGKSLYIASIILVKGIPFYGFHAEYQFFLKINLLNPNLVNRIVAILESGSVLGKAFQPFEAHIPYLHQFFIDYNLYGMDFMRLADARFRMPILDISRGEHPLIPLSGTQIFKDEHLDGRYKWPSRYGIRRQSYCELELDTWVTDILNRHTIEERPATALVDIAKGQLNLEDTKLVPSLAAIWQDERDRRLAKGLEANLSMNATPFGERLPYSPWSNEERLRDQIRRACGELDEHRKANGQARSVQQSVSALMDDVLTAFQSVPAVRADRVRPIESGDDASRKEQQLQSSPVHAGNSLSAQDYSQLFDDVEIEVDIDRITQAFPSQQSQGEKEAAEILDWMANGQDEDEMIDQAWPDQFQRENFEDGGEDRDSEPQDLQREEEEELEDLSLIYDDPRTPTSTPAKSVQEASSVTQRTTPTTKRNVFLATSPTSPTPKSRGSAPKHCDPGSSHTSSSLPLCSEQRIGTHPLSRDSTPKTLFHLAAGTPWSEKLLSTPRDYMRVQTSFDALVRSPVENEIDDRGHAVGESSHVDDSPVIGQQIVSGHDREERLTDSPTSPRASPHTSFNRRIPQVDGAGDTPPTSLLQKNTRYSGTQDSQTNIADVDSCPHDVPLSSSPLPFSAARRKRPIRYVDDSSDDLHEPNDVANTARPPSYRCHPSRPVPRSGSFVCIEIPVKRRRIVAGSPKPLSSSHERSPIHSVQNSSRKRVDDELCFPPSSPRSVTTELSGPDDFFAEFVHENPAGATSILQNEAYCDALERSPVRLTDSVNWSDSSSDSGDQMDHFRSQSDRDESVPSSTYFTSSILGMWSPPAVEEIPFELSSFICDPPSVGSPSELPNQKTFLEETVHEAARGDPEQPSSHADAPQSVSKTVHFAEYDQTIHGSDQYDPGGHSGSPMETDSDSEGSIDDGISSTTAEQMETEEQEVATKRLNSEMQSLVSETKATPILDGMQTSPSSSGSIVDKDRQDPPPCDDEVNRDTCETTSFAGGNRLPSTLLMEAPPSRTHLQSFVSQLELAPSSTPSERFSLSAEERHSTACYRFAPPPSADELVLSLATYDIPKVLYREPHFSNPLDVPPRPKVFAGREFKFKPEDTEHLSEFDTSGCHSSTLQSSTGVPGELIKGLAFWKEEINVFEGDRSFIPSSLFVWTLASCPPSRTHVMEWLKNNPSRKETNVKGDVVVESEPIAAQKSLSVRRKPEDVSQIEAPTPKNPYGFKYSQINVNKVHQEKEYICTMSLELHARSREDFMPDPRHDPVCAVFYCLQNEDERRYKSNGHRPGSHVGVIMIQDDFHLNKTGISGYVVDSVSSEKDLFEKLVDRVRSFDPDLLIGYEIHNSSWGYLVERARVALDIDLCTELSRVLPDNANTKFGRDEDSWGFRKQSHLHCTGRIFLNVWRLMRSELNLTSYSLESTAYHVLHKRVPKYAHRTLTEWYDKGMLYKWRTIKYYISRTQYNVELLEDTQMISRTSEFARVFGIDFYSVITRGSQFKVESIMARIVKPENFIMVSPSRKQVAAQRACECIPLVMEPQSRFYNSPLLVLDFQSLYPSVMIAYNYCYSTCLGRIQSVGKPHKFGVLDDFEVPVEFVEMFKDHLNVSPNGLVFVQPHIREGTLRRMLSEILDTRVMVKQSMKIHKDDKAVLRTLEARQLGLKFIANVTYGYTGASFSGRMPCVDIADAIVQTGRATLEKAIERIHSTAKWGAKVVYGDTDSLFVYLPNVSKDDAFRIGKDIVDTITKMNPEPVKLKFEKVYHPCVLLAKKRYVGFKYESPDEKEPGFDAKGIETVRRDGCPAVAKTMEQCLKILFRTQDLSRVKEHLYRQWTKILSGRVSIQDFIIAKEVKLGTYSARGPPPPGALISTKKMAVDGRSEPQYGERVPYVVVHGGPGYRLIDSVVPPEELLNSRTLQLHGTYYITRQIIPALSRVFALVGADVESWFNEMPKVQRAIQFTASQMRPELQQQLRNGPGQTIDQYYVAKHCLVCHELTHNEICGSCARDPQTSASKLARRISESEKRYIQLQRVCRSCSGHSTALDLDSACISLDCPVYYARVKAKHGVKLNAKILNGMEKLGIMMEEQ</sequence>
<keyword evidence="13" id="KW-0862">Zinc</keyword>
<keyword evidence="11" id="KW-0227">DNA damage</keyword>
<dbReference type="GO" id="GO:0005634">
    <property type="term" value="C:nucleus"/>
    <property type="evidence" value="ECO:0007669"/>
    <property type="project" value="UniProtKB-SubCell"/>
</dbReference>
<evidence type="ECO:0000259" key="23">
    <source>
        <dbReference type="Pfam" id="PF00136"/>
    </source>
</evidence>
<evidence type="ECO:0000259" key="27">
    <source>
        <dbReference type="Pfam" id="PF24065"/>
    </source>
</evidence>
<dbReference type="EC" id="2.7.7.7" evidence="4"/>
<feature type="region of interest" description="Disordered" evidence="22">
    <location>
        <begin position="1059"/>
        <end position="1113"/>
    </location>
</feature>
<evidence type="ECO:0000256" key="14">
    <source>
        <dbReference type="ARBA" id="ARBA00022932"/>
    </source>
</evidence>
<dbReference type="STRING" id="645134.A0A0L0H612"/>
<dbReference type="Gene3D" id="1.10.287.690">
    <property type="entry name" value="Helix hairpin bin"/>
    <property type="match status" value="1"/>
</dbReference>
<feature type="compositionally biased region" description="Polar residues" evidence="22">
    <location>
        <begin position="696"/>
        <end position="717"/>
    </location>
</feature>
<dbReference type="InterPro" id="IPR030559">
    <property type="entry name" value="PolZ_Rev3"/>
</dbReference>
<gene>
    <name evidence="28" type="ORF">SPPG_07855</name>
</gene>
<dbReference type="InParanoid" id="A0A0L0H612"/>
<accession>A0A0L0H612</accession>
<dbReference type="FunFam" id="1.10.287.690:FF:000002">
    <property type="entry name" value="DNA polymerase zeta"/>
    <property type="match status" value="1"/>
</dbReference>
<evidence type="ECO:0000256" key="17">
    <source>
        <dbReference type="ARBA" id="ARBA00023125"/>
    </source>
</evidence>
<proteinExistence type="inferred from homology"/>
<feature type="region of interest" description="Disordered" evidence="22">
    <location>
        <begin position="386"/>
        <end position="414"/>
    </location>
</feature>
<dbReference type="FunFam" id="1.10.132.60:FF:000007">
    <property type="entry name" value="DNA polymerase"/>
    <property type="match status" value="1"/>
</dbReference>
<dbReference type="InterPro" id="IPR012337">
    <property type="entry name" value="RNaseH-like_sf"/>
</dbReference>
<feature type="region of interest" description="Disordered" evidence="22">
    <location>
        <begin position="478"/>
        <end position="575"/>
    </location>
</feature>
<feature type="compositionally biased region" description="Low complexity" evidence="22">
    <location>
        <begin position="566"/>
        <end position="575"/>
    </location>
</feature>
<dbReference type="InterPro" id="IPR056435">
    <property type="entry name" value="DPOD/Z_N"/>
</dbReference>
<keyword evidence="6" id="KW-0004">4Fe-4S</keyword>
<keyword evidence="19" id="KW-0539">Nucleus</keyword>
<evidence type="ECO:0000256" key="20">
    <source>
        <dbReference type="ARBA" id="ARBA00049244"/>
    </source>
</evidence>
<feature type="domain" description="C4-type zinc-finger of DNA polymerase delta" evidence="25">
    <location>
        <begin position="2093"/>
        <end position="2164"/>
    </location>
</feature>
<keyword evidence="17" id="KW-0238">DNA-binding</keyword>
<feature type="region of interest" description="Disordered" evidence="22">
    <location>
        <begin position="640"/>
        <end position="776"/>
    </location>
</feature>
<keyword evidence="10" id="KW-0479">Metal-binding</keyword>
<dbReference type="SMART" id="SM00486">
    <property type="entry name" value="POLBc"/>
    <property type="match status" value="1"/>
</dbReference>
<dbReference type="CDD" id="cd05778">
    <property type="entry name" value="DNA_polB_zeta_exo"/>
    <property type="match status" value="1"/>
</dbReference>
<comment type="similarity">
    <text evidence="3">Belongs to the DNA polymerase type-B family.</text>
</comment>
<evidence type="ECO:0000256" key="21">
    <source>
        <dbReference type="ARBA" id="ARBA00066055"/>
    </source>
</evidence>